<dbReference type="Gene3D" id="2.60.450.10">
    <property type="entry name" value="Lipopolysaccharide (LPS) transport protein A like domain"/>
    <property type="match status" value="1"/>
</dbReference>
<dbReference type="OrthoDB" id="9811926at2"/>
<accession>A0A1H9UJQ4</accession>
<dbReference type="AlphaFoldDB" id="A0A1H9UJQ4"/>
<dbReference type="InterPro" id="IPR052037">
    <property type="entry name" value="LPS_export_LptA"/>
</dbReference>
<sequence>MRRHLAVLATALLVAPAAWSQGTGIDMGGLTQDTGLPVEVDAEQLEVNQTDGTAVFTGGVTVTQGEMTLTAERVQVVYASGEQGRIQEMQASGGVTLVTPEEAAESQEAVYEIESGNVTMTGEVLLTQGPNTLSSDRLVIDLTTGTGTMEGGVRTIFQTGDN</sequence>
<dbReference type="GO" id="GO:0030288">
    <property type="term" value="C:outer membrane-bounded periplasmic space"/>
    <property type="evidence" value="ECO:0007669"/>
    <property type="project" value="TreeGrafter"/>
</dbReference>
<keyword evidence="5" id="KW-1185">Reference proteome</keyword>
<evidence type="ECO:0000313" key="4">
    <source>
        <dbReference type="EMBL" id="SES09528.1"/>
    </source>
</evidence>
<dbReference type="InterPro" id="IPR005653">
    <property type="entry name" value="OstA-like_N"/>
</dbReference>
<organism evidence="4 5">
    <name type="scientific">Tranquillimonas rosea</name>
    <dbReference type="NCBI Taxonomy" id="641238"/>
    <lineage>
        <taxon>Bacteria</taxon>
        <taxon>Pseudomonadati</taxon>
        <taxon>Pseudomonadota</taxon>
        <taxon>Alphaproteobacteria</taxon>
        <taxon>Rhodobacterales</taxon>
        <taxon>Roseobacteraceae</taxon>
        <taxon>Tranquillimonas</taxon>
    </lineage>
</organism>
<dbReference type="Proteomes" id="UP000198885">
    <property type="component" value="Unassembled WGS sequence"/>
</dbReference>
<evidence type="ECO:0000256" key="1">
    <source>
        <dbReference type="ARBA" id="ARBA00022729"/>
    </source>
</evidence>
<feature type="signal peptide" evidence="2">
    <location>
        <begin position="1"/>
        <end position="20"/>
    </location>
</feature>
<feature type="domain" description="Organic solvent tolerance-like N-terminal" evidence="3">
    <location>
        <begin position="39"/>
        <end position="145"/>
    </location>
</feature>
<reference evidence="4 5" key="1">
    <citation type="submission" date="2016-10" db="EMBL/GenBank/DDBJ databases">
        <authorList>
            <person name="de Groot N.N."/>
        </authorList>
    </citation>
    <scope>NUCLEOTIDE SEQUENCE [LARGE SCALE GENOMIC DNA]</scope>
    <source>
        <strain evidence="4 5">DSM 23042</strain>
    </source>
</reference>
<feature type="chain" id="PRO_5011486382" evidence="2">
    <location>
        <begin position="21"/>
        <end position="162"/>
    </location>
</feature>
<protein>
    <submittedName>
        <fullName evidence="4">Lipopolysaccharide export system protein LptA</fullName>
    </submittedName>
</protein>
<dbReference type="GO" id="GO:0017089">
    <property type="term" value="F:glycolipid transfer activity"/>
    <property type="evidence" value="ECO:0007669"/>
    <property type="project" value="TreeGrafter"/>
</dbReference>
<name>A0A1H9UJQ4_9RHOB</name>
<proteinExistence type="predicted"/>
<evidence type="ECO:0000256" key="2">
    <source>
        <dbReference type="SAM" id="SignalP"/>
    </source>
</evidence>
<keyword evidence="1 2" id="KW-0732">Signal</keyword>
<evidence type="ECO:0000313" key="5">
    <source>
        <dbReference type="Proteomes" id="UP000198885"/>
    </source>
</evidence>
<dbReference type="GO" id="GO:0009279">
    <property type="term" value="C:cell outer membrane"/>
    <property type="evidence" value="ECO:0007669"/>
    <property type="project" value="TreeGrafter"/>
</dbReference>
<dbReference type="EMBL" id="FOGU01000005">
    <property type="protein sequence ID" value="SES09528.1"/>
    <property type="molecule type" value="Genomic_DNA"/>
</dbReference>
<dbReference type="Pfam" id="PF03968">
    <property type="entry name" value="LptD_N"/>
    <property type="match status" value="1"/>
</dbReference>
<dbReference type="RefSeq" id="WP_092693368.1">
    <property type="nucleotide sequence ID" value="NZ_CBDDGO010000004.1"/>
</dbReference>
<dbReference type="STRING" id="641238.SAMN04490244_105323"/>
<dbReference type="PANTHER" id="PTHR36504">
    <property type="entry name" value="LIPOPOLYSACCHARIDE EXPORT SYSTEM PROTEIN LPTA"/>
    <property type="match status" value="1"/>
</dbReference>
<evidence type="ECO:0000259" key="3">
    <source>
        <dbReference type="Pfam" id="PF03968"/>
    </source>
</evidence>
<dbReference type="PANTHER" id="PTHR36504:SF1">
    <property type="entry name" value="LIPOPOLYSACCHARIDE EXPORT SYSTEM PROTEIN LPTA"/>
    <property type="match status" value="1"/>
</dbReference>
<gene>
    <name evidence="4" type="ORF">SAMN04490244_105323</name>
</gene>
<dbReference type="GO" id="GO:0015920">
    <property type="term" value="P:lipopolysaccharide transport"/>
    <property type="evidence" value="ECO:0007669"/>
    <property type="project" value="TreeGrafter"/>
</dbReference>